<evidence type="ECO:0000256" key="3">
    <source>
        <dbReference type="ARBA" id="ARBA00022771"/>
    </source>
</evidence>
<dbReference type="GO" id="GO:0008270">
    <property type="term" value="F:zinc ion binding"/>
    <property type="evidence" value="ECO:0007669"/>
    <property type="project" value="UniProtKB-KW"/>
</dbReference>
<feature type="compositionally biased region" description="Acidic residues" evidence="7">
    <location>
        <begin position="137"/>
        <end position="150"/>
    </location>
</feature>
<evidence type="ECO:0000259" key="8">
    <source>
        <dbReference type="PROSITE" id="PS50016"/>
    </source>
</evidence>
<dbReference type="InterPro" id="IPR001965">
    <property type="entry name" value="Znf_PHD"/>
</dbReference>
<keyword evidence="4" id="KW-0862">Zinc</keyword>
<evidence type="ECO:0000256" key="6">
    <source>
        <dbReference type="PROSITE-ProRule" id="PRU00146"/>
    </source>
</evidence>
<dbReference type="InterPro" id="IPR013083">
    <property type="entry name" value="Znf_RING/FYVE/PHD"/>
</dbReference>
<keyword evidence="2" id="KW-0479">Metal-binding</keyword>
<feature type="compositionally biased region" description="Basic residues" evidence="7">
    <location>
        <begin position="118"/>
        <end position="133"/>
    </location>
</feature>
<evidence type="ECO:0000256" key="1">
    <source>
        <dbReference type="ARBA" id="ARBA00004123"/>
    </source>
</evidence>
<keyword evidence="10" id="KW-1185">Reference proteome</keyword>
<dbReference type="SUPFAM" id="SSF57903">
    <property type="entry name" value="FYVE/PHD zinc finger"/>
    <property type="match status" value="1"/>
</dbReference>
<organism evidence="9 10">
    <name type="scientific">Peltaster fructicola</name>
    <dbReference type="NCBI Taxonomy" id="286661"/>
    <lineage>
        <taxon>Eukaryota</taxon>
        <taxon>Fungi</taxon>
        <taxon>Dikarya</taxon>
        <taxon>Ascomycota</taxon>
        <taxon>Pezizomycotina</taxon>
        <taxon>Dothideomycetes</taxon>
        <taxon>Dothideomycetes incertae sedis</taxon>
        <taxon>Peltaster</taxon>
    </lineage>
</organism>
<dbReference type="PANTHER" id="PTHR12628:SF10">
    <property type="entry name" value="HOMEOBOX DOMAIN-CONTAINING PROTEIN"/>
    <property type="match status" value="1"/>
</dbReference>
<dbReference type="GO" id="GO:0005634">
    <property type="term" value="C:nucleus"/>
    <property type="evidence" value="ECO:0007669"/>
    <property type="project" value="UniProtKB-SubCell"/>
</dbReference>
<dbReference type="SMART" id="SM00249">
    <property type="entry name" value="PHD"/>
    <property type="match status" value="1"/>
</dbReference>
<dbReference type="PROSITE" id="PS50016">
    <property type="entry name" value="ZF_PHD_2"/>
    <property type="match status" value="1"/>
</dbReference>
<feature type="region of interest" description="Disordered" evidence="7">
    <location>
        <begin position="22"/>
        <end position="55"/>
    </location>
</feature>
<dbReference type="CDD" id="cd15502">
    <property type="entry name" value="PHD_Phf1p_Phf2p_like"/>
    <property type="match status" value="1"/>
</dbReference>
<dbReference type="InterPro" id="IPR011011">
    <property type="entry name" value="Znf_FYVE_PHD"/>
</dbReference>
<dbReference type="GO" id="GO:0003677">
    <property type="term" value="F:DNA binding"/>
    <property type="evidence" value="ECO:0007669"/>
    <property type="project" value="TreeGrafter"/>
</dbReference>
<dbReference type="PROSITE" id="PS01359">
    <property type="entry name" value="ZF_PHD_1"/>
    <property type="match status" value="1"/>
</dbReference>
<feature type="region of interest" description="Disordered" evidence="7">
    <location>
        <begin position="100"/>
        <end position="190"/>
    </location>
</feature>
<comment type="subcellular location">
    <subcellularLocation>
        <location evidence="1">Nucleus</location>
    </subcellularLocation>
</comment>
<feature type="compositionally biased region" description="Low complexity" evidence="7">
    <location>
        <begin position="168"/>
        <end position="184"/>
    </location>
</feature>
<dbReference type="InterPro" id="IPR019786">
    <property type="entry name" value="Zinc_finger_PHD-type_CS"/>
</dbReference>
<dbReference type="EMBL" id="CP051139">
    <property type="protein sequence ID" value="QIW95395.1"/>
    <property type="molecule type" value="Genomic_DNA"/>
</dbReference>
<keyword evidence="3 6" id="KW-0863">Zinc-finger</keyword>
<feature type="domain" description="PHD-type" evidence="8">
    <location>
        <begin position="197"/>
        <end position="253"/>
    </location>
</feature>
<dbReference type="Proteomes" id="UP000503462">
    <property type="component" value="Chromosome 1"/>
</dbReference>
<dbReference type="GO" id="GO:0045814">
    <property type="term" value="P:negative regulation of gene expression, epigenetic"/>
    <property type="evidence" value="ECO:0007669"/>
    <property type="project" value="TreeGrafter"/>
</dbReference>
<feature type="region of interest" description="Disordered" evidence="7">
    <location>
        <begin position="316"/>
        <end position="375"/>
    </location>
</feature>
<evidence type="ECO:0000256" key="2">
    <source>
        <dbReference type="ARBA" id="ARBA00022723"/>
    </source>
</evidence>
<dbReference type="GO" id="GO:0003682">
    <property type="term" value="F:chromatin binding"/>
    <property type="evidence" value="ECO:0007669"/>
    <property type="project" value="TreeGrafter"/>
</dbReference>
<accession>A0A6H0XL04</accession>
<dbReference type="Gene3D" id="3.30.40.10">
    <property type="entry name" value="Zinc/RING finger domain, C3HC4 (zinc finger)"/>
    <property type="match status" value="1"/>
</dbReference>
<feature type="compositionally biased region" description="Acidic residues" evidence="7">
    <location>
        <begin position="351"/>
        <end position="360"/>
    </location>
</feature>
<reference evidence="9 10" key="1">
    <citation type="journal article" date="2016" name="Sci. Rep.">
        <title>Peltaster fructicola genome reveals evolution from an invasive phytopathogen to an ectophytic parasite.</title>
        <authorList>
            <person name="Xu C."/>
            <person name="Chen H."/>
            <person name="Gleason M.L."/>
            <person name="Xu J.R."/>
            <person name="Liu H."/>
            <person name="Zhang R."/>
            <person name="Sun G."/>
        </authorList>
    </citation>
    <scope>NUCLEOTIDE SEQUENCE [LARGE SCALE GENOMIC DNA]</scope>
    <source>
        <strain evidence="9 10">LNHT1506</strain>
    </source>
</reference>
<evidence type="ECO:0000313" key="9">
    <source>
        <dbReference type="EMBL" id="QIW95395.1"/>
    </source>
</evidence>
<dbReference type="InterPro" id="IPR019787">
    <property type="entry name" value="Znf_PHD-finger"/>
</dbReference>
<evidence type="ECO:0000256" key="5">
    <source>
        <dbReference type="ARBA" id="ARBA00023242"/>
    </source>
</evidence>
<dbReference type="AlphaFoldDB" id="A0A6H0XL04"/>
<evidence type="ECO:0000256" key="4">
    <source>
        <dbReference type="ARBA" id="ARBA00022833"/>
    </source>
</evidence>
<protein>
    <recommendedName>
        <fullName evidence="8">PHD-type domain-containing protein</fullName>
    </recommendedName>
</protein>
<dbReference type="OrthoDB" id="5863171at2759"/>
<sequence length="418" mass="45194">MSGNASEDTFITQPSVANAAQIHGTSLDPLTNGAASNGLASGQASQNGLPTTANESSVIDRSLMTGTNAVAAQQLELSEQTNKRASFPIEIGDSIMVKSHEAPLTSARGRGRGGSSRARGRGRASVKGRKRKRNDGDDNDGEEDESEDSEVCAPTAVMTKSGRSVQRPTTFIPPAAPSPTSTPAVKKKRVWRKNPENAVCKHCLRGVSPASNMIVFCDGCNTPYHRWCHHPPIDQSVIDETDKEWYCRQCRRERIVPVPEADVAHFVAADSASASERQKFFAGLTPGALVTLLTRISTLHPDLPIFDPEFASKHGKLKDTASSHRPSPSTLGMAASGSHKHQPATIYVNHDDEDEDEGYGPEEHPAHYVRPGQGLMSTLPPDKEDEQHLVDEESSKGVFHHIYLVDEEAAKNSVNNIN</sequence>
<feature type="compositionally biased region" description="Polar residues" evidence="7">
    <location>
        <begin position="33"/>
        <end position="55"/>
    </location>
</feature>
<dbReference type="Pfam" id="PF00628">
    <property type="entry name" value="PHD"/>
    <property type="match status" value="1"/>
</dbReference>
<proteinExistence type="predicted"/>
<gene>
    <name evidence="9" type="ORF">AMS68_000913</name>
</gene>
<name>A0A6H0XL04_9PEZI</name>
<evidence type="ECO:0000256" key="7">
    <source>
        <dbReference type="SAM" id="MobiDB-lite"/>
    </source>
</evidence>
<evidence type="ECO:0000313" key="10">
    <source>
        <dbReference type="Proteomes" id="UP000503462"/>
    </source>
</evidence>
<keyword evidence="5" id="KW-0539">Nucleus</keyword>
<dbReference type="PANTHER" id="PTHR12628">
    <property type="entry name" value="POLYCOMB-LIKE TRANSCRIPTION FACTOR"/>
    <property type="match status" value="1"/>
</dbReference>